<evidence type="ECO:0000256" key="7">
    <source>
        <dbReference type="RuleBase" id="RU363032"/>
    </source>
</evidence>
<keyword evidence="4 7" id="KW-0812">Transmembrane</keyword>
<sequence length="141" mass="15808">MTSNCRSPYRSSLGTSAFFIFLMRQFFKTILLDLGDAARVDGGNTFTVFYLICLPLIRPALGSIFVFSFMCNWNNFLGPLSSLLDSDKYMLALGLRFFQDQFRVEWALLMAVSLLVLLPNIALHSSSLPRSTTCRALSSVV</sequence>
<dbReference type="GO" id="GO:0055085">
    <property type="term" value="P:transmembrane transport"/>
    <property type="evidence" value="ECO:0007669"/>
    <property type="project" value="InterPro"/>
</dbReference>
<evidence type="ECO:0000256" key="2">
    <source>
        <dbReference type="ARBA" id="ARBA00022448"/>
    </source>
</evidence>
<keyword evidence="5 7" id="KW-1133">Transmembrane helix</keyword>
<dbReference type="Gene3D" id="1.10.3720.10">
    <property type="entry name" value="MetI-like"/>
    <property type="match status" value="1"/>
</dbReference>
<evidence type="ECO:0000256" key="5">
    <source>
        <dbReference type="ARBA" id="ARBA00022989"/>
    </source>
</evidence>
<evidence type="ECO:0000256" key="4">
    <source>
        <dbReference type="ARBA" id="ARBA00022692"/>
    </source>
</evidence>
<dbReference type="PROSITE" id="PS50928">
    <property type="entry name" value="ABC_TM1"/>
    <property type="match status" value="1"/>
</dbReference>
<dbReference type="CDD" id="cd06261">
    <property type="entry name" value="TM_PBP2"/>
    <property type="match status" value="1"/>
</dbReference>
<dbReference type="InterPro" id="IPR035906">
    <property type="entry name" value="MetI-like_sf"/>
</dbReference>
<dbReference type="PANTHER" id="PTHR43744:SF8">
    <property type="entry name" value="SN-GLYCEROL-3-PHOSPHATE TRANSPORT SYSTEM PERMEASE PROTEIN UGPE"/>
    <property type="match status" value="1"/>
</dbReference>
<evidence type="ECO:0000256" key="6">
    <source>
        <dbReference type="ARBA" id="ARBA00023136"/>
    </source>
</evidence>
<feature type="domain" description="ABC transmembrane type-1" evidence="8">
    <location>
        <begin position="1"/>
        <end position="127"/>
    </location>
</feature>
<dbReference type="InterPro" id="IPR000515">
    <property type="entry name" value="MetI-like"/>
</dbReference>
<evidence type="ECO:0000256" key="3">
    <source>
        <dbReference type="ARBA" id="ARBA00022475"/>
    </source>
</evidence>
<proteinExistence type="inferred from homology"/>
<keyword evidence="6 7" id="KW-0472">Membrane</keyword>
<comment type="similarity">
    <text evidence="7">Belongs to the binding-protein-dependent transport system permease family.</text>
</comment>
<organism evidence="9">
    <name type="scientific">Caldilineaceae bacterium SB0662_bin_9</name>
    <dbReference type="NCBI Taxonomy" id="2605258"/>
    <lineage>
        <taxon>Bacteria</taxon>
        <taxon>Bacillati</taxon>
        <taxon>Chloroflexota</taxon>
        <taxon>Caldilineae</taxon>
        <taxon>Caldilineales</taxon>
        <taxon>Caldilineaceae</taxon>
    </lineage>
</organism>
<gene>
    <name evidence="9" type="ORF">F4Y08_03175</name>
</gene>
<dbReference type="AlphaFoldDB" id="A0A6B1DP68"/>
<comment type="caution">
    <text evidence="9">The sequence shown here is derived from an EMBL/GenBank/DDBJ whole genome shotgun (WGS) entry which is preliminary data.</text>
</comment>
<evidence type="ECO:0000259" key="8">
    <source>
        <dbReference type="PROSITE" id="PS50928"/>
    </source>
</evidence>
<comment type="subcellular location">
    <subcellularLocation>
        <location evidence="1 7">Cell membrane</location>
        <topology evidence="1 7">Multi-pass membrane protein</topology>
    </subcellularLocation>
</comment>
<evidence type="ECO:0000256" key="1">
    <source>
        <dbReference type="ARBA" id="ARBA00004651"/>
    </source>
</evidence>
<dbReference type="Pfam" id="PF00528">
    <property type="entry name" value="BPD_transp_1"/>
    <property type="match status" value="1"/>
</dbReference>
<dbReference type="PANTHER" id="PTHR43744">
    <property type="entry name" value="ABC TRANSPORTER PERMEASE PROTEIN MG189-RELATED-RELATED"/>
    <property type="match status" value="1"/>
</dbReference>
<dbReference type="EMBL" id="VXPY01000015">
    <property type="protein sequence ID" value="MYD89330.1"/>
    <property type="molecule type" value="Genomic_DNA"/>
</dbReference>
<name>A0A6B1DP68_9CHLR</name>
<protein>
    <submittedName>
        <fullName evidence="9">Carbohydrate ABC transporter permease</fullName>
    </submittedName>
</protein>
<reference evidence="9" key="1">
    <citation type="submission" date="2019-09" db="EMBL/GenBank/DDBJ databases">
        <title>Characterisation of the sponge microbiome using genome-centric metagenomics.</title>
        <authorList>
            <person name="Engelberts J.P."/>
            <person name="Robbins S.J."/>
            <person name="De Goeij J.M."/>
            <person name="Aranda M."/>
            <person name="Bell S.C."/>
            <person name="Webster N.S."/>
        </authorList>
    </citation>
    <scope>NUCLEOTIDE SEQUENCE</scope>
    <source>
        <strain evidence="9">SB0662_bin_9</strain>
    </source>
</reference>
<dbReference type="GO" id="GO:0005886">
    <property type="term" value="C:plasma membrane"/>
    <property type="evidence" value="ECO:0007669"/>
    <property type="project" value="UniProtKB-SubCell"/>
</dbReference>
<feature type="transmembrane region" description="Helical" evidence="7">
    <location>
        <begin position="106"/>
        <end position="123"/>
    </location>
</feature>
<keyword evidence="3" id="KW-1003">Cell membrane</keyword>
<keyword evidence="2 7" id="KW-0813">Transport</keyword>
<feature type="transmembrane region" description="Helical" evidence="7">
    <location>
        <begin position="46"/>
        <end position="70"/>
    </location>
</feature>
<accession>A0A6B1DP68</accession>
<evidence type="ECO:0000313" key="9">
    <source>
        <dbReference type="EMBL" id="MYD89330.1"/>
    </source>
</evidence>
<dbReference type="SUPFAM" id="SSF161098">
    <property type="entry name" value="MetI-like"/>
    <property type="match status" value="1"/>
</dbReference>